<evidence type="ECO:0000313" key="1">
    <source>
        <dbReference type="EMBL" id="KLO05755.1"/>
    </source>
</evidence>
<keyword evidence="2" id="KW-1185">Reference proteome</keyword>
<accession>A0A0H2R1X4</accession>
<evidence type="ECO:0000313" key="2">
    <source>
        <dbReference type="Proteomes" id="UP000053477"/>
    </source>
</evidence>
<protein>
    <submittedName>
        <fullName evidence="1">Uncharacterized protein</fullName>
    </submittedName>
</protein>
<name>A0A0H2R1X4_9AGAM</name>
<reference evidence="1 2" key="1">
    <citation type="submission" date="2015-04" db="EMBL/GenBank/DDBJ databases">
        <title>Complete genome sequence of Schizopora paradoxa KUC8140, a cosmopolitan wood degrader in East Asia.</title>
        <authorList>
            <consortium name="DOE Joint Genome Institute"/>
            <person name="Min B."/>
            <person name="Park H."/>
            <person name="Jang Y."/>
            <person name="Kim J.-J."/>
            <person name="Kim K.H."/>
            <person name="Pangilinan J."/>
            <person name="Lipzen A."/>
            <person name="Riley R."/>
            <person name="Grigoriev I.V."/>
            <person name="Spatafora J.W."/>
            <person name="Choi I.-G."/>
        </authorList>
    </citation>
    <scope>NUCLEOTIDE SEQUENCE [LARGE SCALE GENOMIC DNA]</scope>
    <source>
        <strain evidence="1 2">KUC8140</strain>
    </source>
</reference>
<gene>
    <name evidence="1" type="ORF">SCHPADRAFT_896005</name>
</gene>
<organism evidence="1 2">
    <name type="scientific">Schizopora paradoxa</name>
    <dbReference type="NCBI Taxonomy" id="27342"/>
    <lineage>
        <taxon>Eukaryota</taxon>
        <taxon>Fungi</taxon>
        <taxon>Dikarya</taxon>
        <taxon>Basidiomycota</taxon>
        <taxon>Agaricomycotina</taxon>
        <taxon>Agaricomycetes</taxon>
        <taxon>Hymenochaetales</taxon>
        <taxon>Schizoporaceae</taxon>
        <taxon>Schizopora</taxon>
    </lineage>
</organism>
<sequence length="216" mass="24403">MGSVAYLLCARIEGLSQRAIAVPHFDQLLIELRESVIRVAFREASEFLTCVSSVSISFTLHELRIPYPVDGGHIKMQRKTPGVPRKAKQNDGPSYADWLTSSLEHGLESEFALRCTLQNREEENVGLPTASATTRWLTFLGQRPRRSSRRRRRHASLLIVCRQPDHLSMSLWRCLLGGDPKPVSGWSRSRSVTSSFDNFKILGKKLEARTALEEDV</sequence>
<dbReference type="Proteomes" id="UP000053477">
    <property type="component" value="Unassembled WGS sequence"/>
</dbReference>
<proteinExistence type="predicted"/>
<dbReference type="InParanoid" id="A0A0H2R1X4"/>
<dbReference type="AlphaFoldDB" id="A0A0H2R1X4"/>
<dbReference type="EMBL" id="KQ086270">
    <property type="protein sequence ID" value="KLO05755.1"/>
    <property type="molecule type" value="Genomic_DNA"/>
</dbReference>